<evidence type="ECO:0000259" key="2">
    <source>
        <dbReference type="Pfam" id="PF02463"/>
    </source>
</evidence>
<dbReference type="Proteomes" id="UP000592181">
    <property type="component" value="Unassembled WGS sequence"/>
</dbReference>
<evidence type="ECO:0000313" key="3">
    <source>
        <dbReference type="EMBL" id="NYG35532.1"/>
    </source>
</evidence>
<dbReference type="Gene3D" id="3.40.50.300">
    <property type="entry name" value="P-loop containing nucleotide triphosphate hydrolases"/>
    <property type="match status" value="1"/>
</dbReference>
<dbReference type="RefSeq" id="WP_179461188.1">
    <property type="nucleotide sequence ID" value="NZ_JACBZX010000001.1"/>
</dbReference>
<dbReference type="SUPFAM" id="SSF52540">
    <property type="entry name" value="P-loop containing nucleoside triphosphate hydrolases"/>
    <property type="match status" value="1"/>
</dbReference>
<comment type="caution">
    <text evidence="3">The sequence shown here is derived from an EMBL/GenBank/DDBJ whole genome shotgun (WGS) entry which is preliminary data.</text>
</comment>
<dbReference type="PANTHER" id="PTHR32182:SF22">
    <property type="entry name" value="ATP-DEPENDENT ENDONUCLEASE, OLD FAMILY-RELATED"/>
    <property type="match status" value="1"/>
</dbReference>
<evidence type="ECO:0000256" key="1">
    <source>
        <dbReference type="ARBA" id="ARBA00023236"/>
    </source>
</evidence>
<feature type="non-terminal residue" evidence="3">
    <location>
        <position position="44"/>
    </location>
</feature>
<protein>
    <submittedName>
        <fullName evidence="3">Chromosome segregation ATPase</fullName>
    </submittedName>
</protein>
<evidence type="ECO:0000313" key="4">
    <source>
        <dbReference type="Proteomes" id="UP000592181"/>
    </source>
</evidence>
<dbReference type="AlphaFoldDB" id="A0A852WX04"/>
<dbReference type="InterPro" id="IPR003395">
    <property type="entry name" value="RecF/RecN/SMC_N"/>
</dbReference>
<dbReference type="Pfam" id="PF02463">
    <property type="entry name" value="SMC_N"/>
    <property type="match status" value="1"/>
</dbReference>
<keyword evidence="1" id="KW-0742">SOS response</keyword>
<dbReference type="GO" id="GO:0009432">
    <property type="term" value="P:SOS response"/>
    <property type="evidence" value="ECO:0007669"/>
    <property type="project" value="UniProtKB-KW"/>
</dbReference>
<dbReference type="GO" id="GO:0006302">
    <property type="term" value="P:double-strand break repair"/>
    <property type="evidence" value="ECO:0007669"/>
    <property type="project" value="TreeGrafter"/>
</dbReference>
<dbReference type="GO" id="GO:0000731">
    <property type="term" value="P:DNA synthesis involved in DNA repair"/>
    <property type="evidence" value="ECO:0007669"/>
    <property type="project" value="TreeGrafter"/>
</dbReference>
<sequence>MYVKSLTLKGFKSFASATDLRLEPGITCIVGPNGSGKSNVVDAL</sequence>
<accession>A0A852WX04</accession>
<dbReference type="PANTHER" id="PTHR32182">
    <property type="entry name" value="DNA REPLICATION AND REPAIR PROTEIN RECF"/>
    <property type="match status" value="1"/>
</dbReference>
<dbReference type="EMBL" id="JACBZX010000001">
    <property type="protein sequence ID" value="NYG35532.1"/>
    <property type="molecule type" value="Genomic_DNA"/>
</dbReference>
<organism evidence="3 4">
    <name type="scientific">Janibacter alkaliphilus</name>
    <dbReference type="NCBI Taxonomy" id="1069963"/>
    <lineage>
        <taxon>Bacteria</taxon>
        <taxon>Bacillati</taxon>
        <taxon>Actinomycetota</taxon>
        <taxon>Actinomycetes</taxon>
        <taxon>Micrococcales</taxon>
        <taxon>Intrasporangiaceae</taxon>
        <taxon>Janibacter</taxon>
    </lineage>
</organism>
<keyword evidence="1" id="KW-0227">DNA damage</keyword>
<reference evidence="3 4" key="1">
    <citation type="submission" date="2020-07" db="EMBL/GenBank/DDBJ databases">
        <title>Sequencing the genomes of 1000 actinobacteria strains.</title>
        <authorList>
            <person name="Klenk H.-P."/>
        </authorList>
    </citation>
    <scope>NUCLEOTIDE SEQUENCE [LARGE SCALE GENOMIC DNA]</scope>
    <source>
        <strain evidence="3 4">DSM 24723</strain>
    </source>
</reference>
<name>A0A852WX04_9MICO</name>
<keyword evidence="4" id="KW-1185">Reference proteome</keyword>
<proteinExistence type="predicted"/>
<gene>
    <name evidence="3" type="ORF">BJY28_000001</name>
</gene>
<feature type="domain" description="RecF/RecN/SMC N-terminal" evidence="2">
    <location>
        <begin position="2"/>
        <end position="44"/>
    </location>
</feature>
<dbReference type="InterPro" id="IPR027417">
    <property type="entry name" value="P-loop_NTPase"/>
</dbReference>